<feature type="domain" description="Nematode cuticle collagen N-terminal" evidence="4">
    <location>
        <begin position="27"/>
        <end position="79"/>
    </location>
</feature>
<feature type="transmembrane region" description="Helical" evidence="3">
    <location>
        <begin position="29"/>
        <end position="51"/>
    </location>
</feature>
<keyword evidence="5" id="KW-0176">Collagen</keyword>
<name>A0AAN8FT25_TRICO</name>
<protein>
    <submittedName>
        <fullName evidence="5">Nematode cuticle collagen N-terminal domain and Collagen triple helix repeat-containing protein</fullName>
    </submittedName>
</protein>
<dbReference type="EMBL" id="WIXE01013157">
    <property type="protein sequence ID" value="KAK5975343.1"/>
    <property type="molecule type" value="Genomic_DNA"/>
</dbReference>
<feature type="compositionally biased region" description="Basic and acidic residues" evidence="2">
    <location>
        <begin position="302"/>
        <end position="315"/>
    </location>
</feature>
<feature type="compositionally biased region" description="Low complexity" evidence="2">
    <location>
        <begin position="126"/>
        <end position="138"/>
    </location>
</feature>
<keyword evidence="6" id="KW-1185">Reference proteome</keyword>
<proteinExistence type="predicted"/>
<dbReference type="Pfam" id="PF01484">
    <property type="entry name" value="Col_cuticle_N"/>
    <property type="match status" value="1"/>
</dbReference>
<keyword evidence="3" id="KW-1133">Transmembrane helix</keyword>
<evidence type="ECO:0000256" key="2">
    <source>
        <dbReference type="SAM" id="MobiDB-lite"/>
    </source>
</evidence>
<sequence length="374" mass="37496">MQIEIVVPAHKSESLQMDGKCPTMLRRSASLSILMSGVSLIILVIAIPVLFNVMNNIEEELLESRINFEEMSNLMWKDLTSEGERVRRTRRQTYKAQPVSTEETAYTDKAEPAVLRPAIKQQLVCPAGPKGAPGARGADGFDGVDGIPGKNGGSGNGQNDVLAGGCSPCPVGPPGSPGYKGKRGGRGPKGSKGPPGPPGEDGDAGDAGPDGDPGLPGPAGASGERGPPGEPGVGSVKGPPGPRGEMGPPGPAGDEGLPGERGDDMIPGAQGPPGPVGEPGQPGPDGIPGLPGKSGGNGADAEYCKCPDRSKKPKDNYNTGDVVAAPASYIASEGRVPGSTSGIQESQAVFDSGVNGGRPGTQAGGRGSAPSAEP</sequence>
<dbReference type="Pfam" id="PF01391">
    <property type="entry name" value="Collagen"/>
    <property type="match status" value="2"/>
</dbReference>
<feature type="compositionally biased region" description="Low complexity" evidence="2">
    <location>
        <begin position="233"/>
        <end position="246"/>
    </location>
</feature>
<dbReference type="GO" id="GO:0042302">
    <property type="term" value="F:structural constituent of cuticle"/>
    <property type="evidence" value="ECO:0007669"/>
    <property type="project" value="InterPro"/>
</dbReference>
<evidence type="ECO:0000256" key="1">
    <source>
        <dbReference type="ARBA" id="ARBA00022737"/>
    </source>
</evidence>
<gene>
    <name evidence="5" type="ORF">GCK32_001532</name>
</gene>
<comment type="caution">
    <text evidence="5">The sequence shown here is derived from an EMBL/GenBank/DDBJ whole genome shotgun (WGS) entry which is preliminary data.</text>
</comment>
<evidence type="ECO:0000259" key="4">
    <source>
        <dbReference type="SMART" id="SM01088"/>
    </source>
</evidence>
<dbReference type="AlphaFoldDB" id="A0AAN8FT25"/>
<dbReference type="PANTHER" id="PTHR24637:SF377">
    <property type="entry name" value="COLLAGEN TYPE IX ALPHA 1 CHAIN"/>
    <property type="match status" value="1"/>
</dbReference>
<evidence type="ECO:0000313" key="5">
    <source>
        <dbReference type="EMBL" id="KAK5975343.1"/>
    </source>
</evidence>
<dbReference type="InterPro" id="IPR008160">
    <property type="entry name" value="Collagen"/>
</dbReference>
<feature type="compositionally biased region" description="Gly residues" evidence="2">
    <location>
        <begin position="354"/>
        <end position="367"/>
    </location>
</feature>
<reference evidence="5 6" key="1">
    <citation type="submission" date="2019-10" db="EMBL/GenBank/DDBJ databases">
        <title>Assembly and Annotation for the nematode Trichostrongylus colubriformis.</title>
        <authorList>
            <person name="Martin J."/>
        </authorList>
    </citation>
    <scope>NUCLEOTIDE SEQUENCE [LARGE SCALE GENOMIC DNA]</scope>
    <source>
        <strain evidence="5">G859</strain>
        <tissue evidence="5">Whole worm</tissue>
    </source>
</reference>
<dbReference type="PANTHER" id="PTHR24637">
    <property type="entry name" value="COLLAGEN"/>
    <property type="match status" value="1"/>
</dbReference>
<feature type="non-terminal residue" evidence="5">
    <location>
        <position position="374"/>
    </location>
</feature>
<keyword evidence="3" id="KW-0812">Transmembrane</keyword>
<feature type="region of interest" description="Disordered" evidence="2">
    <location>
        <begin position="333"/>
        <end position="374"/>
    </location>
</feature>
<evidence type="ECO:0000256" key="3">
    <source>
        <dbReference type="SAM" id="Phobius"/>
    </source>
</evidence>
<keyword evidence="3" id="KW-0472">Membrane</keyword>
<feature type="compositionally biased region" description="Low complexity" evidence="2">
    <location>
        <begin position="206"/>
        <end position="225"/>
    </location>
</feature>
<dbReference type="InterPro" id="IPR002486">
    <property type="entry name" value="Col_cuticle_N"/>
</dbReference>
<dbReference type="Proteomes" id="UP001331761">
    <property type="component" value="Unassembled WGS sequence"/>
</dbReference>
<feature type="compositionally biased region" description="Polar residues" evidence="2">
    <location>
        <begin position="338"/>
        <end position="349"/>
    </location>
</feature>
<evidence type="ECO:0000313" key="6">
    <source>
        <dbReference type="Proteomes" id="UP001331761"/>
    </source>
</evidence>
<accession>A0AAN8FT25</accession>
<organism evidence="5 6">
    <name type="scientific">Trichostrongylus colubriformis</name>
    <name type="common">Black scour worm</name>
    <dbReference type="NCBI Taxonomy" id="6319"/>
    <lineage>
        <taxon>Eukaryota</taxon>
        <taxon>Metazoa</taxon>
        <taxon>Ecdysozoa</taxon>
        <taxon>Nematoda</taxon>
        <taxon>Chromadorea</taxon>
        <taxon>Rhabditida</taxon>
        <taxon>Rhabditina</taxon>
        <taxon>Rhabditomorpha</taxon>
        <taxon>Strongyloidea</taxon>
        <taxon>Trichostrongylidae</taxon>
        <taxon>Trichostrongylus</taxon>
    </lineage>
</organism>
<feature type="region of interest" description="Disordered" evidence="2">
    <location>
        <begin position="125"/>
        <end position="319"/>
    </location>
</feature>
<keyword evidence="1" id="KW-0677">Repeat</keyword>
<dbReference type="GO" id="GO:0005581">
    <property type="term" value="C:collagen trimer"/>
    <property type="evidence" value="ECO:0007669"/>
    <property type="project" value="UniProtKB-KW"/>
</dbReference>
<dbReference type="SMART" id="SM01088">
    <property type="entry name" value="Col_cuticle_N"/>
    <property type="match status" value="1"/>
</dbReference>